<dbReference type="InterPro" id="IPR007052">
    <property type="entry name" value="CS_dom"/>
</dbReference>
<dbReference type="PANTHER" id="PTHR12356">
    <property type="entry name" value="NUCLEAR MOVEMENT PROTEIN NUDC"/>
    <property type="match status" value="1"/>
</dbReference>
<evidence type="ECO:0000313" key="2">
    <source>
        <dbReference type="EMBL" id="KAL0278573.1"/>
    </source>
</evidence>
<dbReference type="GO" id="GO:0006457">
    <property type="term" value="P:protein folding"/>
    <property type="evidence" value="ECO:0007669"/>
    <property type="project" value="TreeGrafter"/>
</dbReference>
<dbReference type="GO" id="GO:0051082">
    <property type="term" value="F:unfolded protein binding"/>
    <property type="evidence" value="ECO:0007669"/>
    <property type="project" value="TreeGrafter"/>
</dbReference>
<gene>
    <name evidence="2" type="ORF">PYX00_000357</name>
</gene>
<dbReference type="CDD" id="cd06467">
    <property type="entry name" value="p23_NUDC_like"/>
    <property type="match status" value="1"/>
</dbReference>
<dbReference type="GO" id="GO:0005737">
    <property type="term" value="C:cytoplasm"/>
    <property type="evidence" value="ECO:0007669"/>
    <property type="project" value="TreeGrafter"/>
</dbReference>
<dbReference type="Gene3D" id="2.60.40.790">
    <property type="match status" value="1"/>
</dbReference>
<proteinExistence type="predicted"/>
<reference evidence="2" key="1">
    <citation type="journal article" date="2024" name="Gigascience">
        <title>Chromosome-level genome of the poultry shaft louse Menopon gallinae provides insight into the host-switching and adaptive evolution of parasitic lice.</title>
        <authorList>
            <person name="Xu Y."/>
            <person name="Ma L."/>
            <person name="Liu S."/>
            <person name="Liang Y."/>
            <person name="Liu Q."/>
            <person name="He Z."/>
            <person name="Tian L."/>
            <person name="Duan Y."/>
            <person name="Cai W."/>
            <person name="Li H."/>
            <person name="Song F."/>
        </authorList>
    </citation>
    <scope>NUCLEOTIDE SEQUENCE</scope>
    <source>
        <strain evidence="2">Cailab_2023a</strain>
    </source>
</reference>
<evidence type="ECO:0000259" key="1">
    <source>
        <dbReference type="PROSITE" id="PS51203"/>
    </source>
</evidence>
<dbReference type="InterPro" id="IPR008978">
    <property type="entry name" value="HSP20-like_chaperone"/>
</dbReference>
<dbReference type="AlphaFoldDB" id="A0AAW2I9Y8"/>
<dbReference type="Pfam" id="PF04969">
    <property type="entry name" value="CS"/>
    <property type="match status" value="1"/>
</dbReference>
<dbReference type="EMBL" id="JARGDH010000001">
    <property type="protein sequence ID" value="KAL0278573.1"/>
    <property type="molecule type" value="Genomic_DNA"/>
</dbReference>
<dbReference type="SUPFAM" id="SSF49764">
    <property type="entry name" value="HSP20-like chaperones"/>
    <property type="match status" value="1"/>
</dbReference>
<dbReference type="PANTHER" id="PTHR12356:SF19">
    <property type="entry name" value="NUDC DOMAIN-CONTAINING PROTEIN 3"/>
    <property type="match status" value="1"/>
</dbReference>
<name>A0AAW2I9Y8_9NEOP</name>
<protein>
    <recommendedName>
        <fullName evidence="1">CS domain-containing protein</fullName>
    </recommendedName>
</protein>
<organism evidence="2">
    <name type="scientific">Menopon gallinae</name>
    <name type="common">poultry shaft louse</name>
    <dbReference type="NCBI Taxonomy" id="328185"/>
    <lineage>
        <taxon>Eukaryota</taxon>
        <taxon>Metazoa</taxon>
        <taxon>Ecdysozoa</taxon>
        <taxon>Arthropoda</taxon>
        <taxon>Hexapoda</taxon>
        <taxon>Insecta</taxon>
        <taxon>Pterygota</taxon>
        <taxon>Neoptera</taxon>
        <taxon>Paraneoptera</taxon>
        <taxon>Psocodea</taxon>
        <taxon>Troctomorpha</taxon>
        <taxon>Phthiraptera</taxon>
        <taxon>Amblycera</taxon>
        <taxon>Menoponidae</taxon>
        <taxon>Menopon</taxon>
    </lineage>
</organism>
<comment type="caution">
    <text evidence="2">The sequence shown here is derived from an EMBL/GenBank/DDBJ whole genome shotgun (WGS) entry which is preliminary data.</text>
</comment>
<accession>A0AAW2I9Y8</accession>
<sequence>MQTDCKTPILHKKQTFGETFCGADRGTYKWCQTISDLDIVVPVPPEIKAAADIGVETTCEKLKVKVRNVNDDTWSSIIDGSFPFKTRPSEMMWNLEKGKHINIHIEKVQERWWDSLVEEEPKINLEEFELSRPVTDLTDEEEMTLQKIWSKQLEKKNGPERSPHS</sequence>
<dbReference type="PROSITE" id="PS51203">
    <property type="entry name" value="CS"/>
    <property type="match status" value="1"/>
</dbReference>
<feature type="domain" description="CS" evidence="1">
    <location>
        <begin position="23"/>
        <end position="117"/>
    </location>
</feature>
<dbReference type="InterPro" id="IPR037898">
    <property type="entry name" value="NudC_fam"/>
</dbReference>